<accession>D7CXD3</accession>
<dbReference type="SUPFAM" id="SSF51735">
    <property type="entry name" value="NAD(P)-binding Rossmann-fold domains"/>
    <property type="match status" value="1"/>
</dbReference>
<dbReference type="CDD" id="cd05300">
    <property type="entry name" value="2-Hacid_dh_1"/>
    <property type="match status" value="1"/>
</dbReference>
<dbReference type="KEGG" id="tra:Trad_0115"/>
<dbReference type="GO" id="GO:0051287">
    <property type="term" value="F:NAD binding"/>
    <property type="evidence" value="ECO:0007669"/>
    <property type="project" value="InterPro"/>
</dbReference>
<dbReference type="RefSeq" id="WP_013176637.1">
    <property type="nucleotide sequence ID" value="NC_014221.1"/>
</dbReference>
<dbReference type="PANTHER" id="PTHR43333:SF1">
    <property type="entry name" value="D-ISOMER SPECIFIC 2-HYDROXYACID DEHYDROGENASE NAD-BINDING DOMAIN-CONTAINING PROTEIN"/>
    <property type="match status" value="1"/>
</dbReference>
<dbReference type="STRING" id="649638.Trad_0115"/>
<organism evidence="4 5">
    <name type="scientific">Truepera radiovictrix (strain DSM 17093 / CIP 108686 / LMG 22925 / RQ-24)</name>
    <dbReference type="NCBI Taxonomy" id="649638"/>
    <lineage>
        <taxon>Bacteria</taxon>
        <taxon>Thermotogati</taxon>
        <taxon>Deinococcota</taxon>
        <taxon>Deinococci</taxon>
        <taxon>Trueperales</taxon>
        <taxon>Trueperaceae</taxon>
        <taxon>Truepera</taxon>
    </lineage>
</organism>
<evidence type="ECO:0000256" key="1">
    <source>
        <dbReference type="ARBA" id="ARBA00023002"/>
    </source>
</evidence>
<dbReference type="Gene3D" id="3.40.50.720">
    <property type="entry name" value="NAD(P)-binding Rossmann-like Domain"/>
    <property type="match status" value="2"/>
</dbReference>
<name>D7CXD3_TRURR</name>
<protein>
    <submittedName>
        <fullName evidence="4">D-isomer specific 2-hydroxyacid dehydrogenase NAD-binding protein</fullName>
    </submittedName>
</protein>
<dbReference type="InterPro" id="IPR006140">
    <property type="entry name" value="D-isomer_DH_NAD-bd"/>
</dbReference>
<dbReference type="InterPro" id="IPR036291">
    <property type="entry name" value="NAD(P)-bd_dom_sf"/>
</dbReference>
<evidence type="ECO:0000259" key="3">
    <source>
        <dbReference type="Pfam" id="PF02826"/>
    </source>
</evidence>
<evidence type="ECO:0000313" key="4">
    <source>
        <dbReference type="EMBL" id="ADI13257.1"/>
    </source>
</evidence>
<keyword evidence="2" id="KW-0520">NAD</keyword>
<evidence type="ECO:0000313" key="5">
    <source>
        <dbReference type="Proteomes" id="UP000000379"/>
    </source>
</evidence>
<dbReference type="EMBL" id="CP002049">
    <property type="protein sequence ID" value="ADI13257.1"/>
    <property type="molecule type" value="Genomic_DNA"/>
</dbReference>
<feature type="domain" description="D-isomer specific 2-hydroxyacid dehydrogenase NAD-binding" evidence="3">
    <location>
        <begin position="106"/>
        <end position="282"/>
    </location>
</feature>
<reference evidence="4 5" key="2">
    <citation type="journal article" date="2011" name="Stand. Genomic Sci.">
        <title>Complete genome sequence of Truepera radiovictrix type strain (RQ-24).</title>
        <authorList>
            <person name="Ivanova N."/>
            <person name="Rohde C."/>
            <person name="Munk C."/>
            <person name="Nolan M."/>
            <person name="Lucas S."/>
            <person name="Del Rio T.G."/>
            <person name="Tice H."/>
            <person name="Deshpande S."/>
            <person name="Cheng J.F."/>
            <person name="Tapia R."/>
            <person name="Han C."/>
            <person name="Goodwin L."/>
            <person name="Pitluck S."/>
            <person name="Liolios K."/>
            <person name="Mavromatis K."/>
            <person name="Mikhailova N."/>
            <person name="Pati A."/>
            <person name="Chen A."/>
            <person name="Palaniappan K."/>
            <person name="Land M."/>
            <person name="Hauser L."/>
            <person name="Chang Y.J."/>
            <person name="Jeffries C.D."/>
            <person name="Brambilla E."/>
            <person name="Rohde M."/>
            <person name="Goker M."/>
            <person name="Tindall B.J."/>
            <person name="Woyke T."/>
            <person name="Bristow J."/>
            <person name="Eisen J.A."/>
            <person name="Markowitz V."/>
            <person name="Hugenholtz P."/>
            <person name="Kyrpides N.C."/>
            <person name="Klenk H.P."/>
            <person name="Lapidus A."/>
        </authorList>
    </citation>
    <scope>NUCLEOTIDE SEQUENCE [LARGE SCALE GENOMIC DNA]</scope>
    <source>
        <strain evidence="5">DSM 17093 / CIP 108686 / LMG 22925 / RQ-24</strain>
    </source>
</reference>
<dbReference type="PANTHER" id="PTHR43333">
    <property type="entry name" value="2-HACID_DH_C DOMAIN-CONTAINING PROTEIN"/>
    <property type="match status" value="1"/>
</dbReference>
<dbReference type="AlphaFoldDB" id="D7CXD3"/>
<dbReference type="OrthoDB" id="9805416at2"/>
<sequence>MRVLLVGFSEDRFSPEQRAAILGAAEGLEVVFTRERAEITARLEDIEVAVGSFPRDLMKRAPRLRWFQQWGAGADWLLKHPELVAKDFVLTNVSGIHAVPISEHIFAYLLAFARGLPKALRDQAARRWPTDRGAFFELQGQTMLLLGTGAIGARTAQLAQAFGMRVVGVRRNPDRPVAHVDEMVALSDLHAALPEADAVVLTLPLTRDTRHVITEGELRRMKGSAHLVNIGRGGLVDEGALVRALQEGWIAGAGLDVFEEEPLPESSPLWELENVIITPHTSGDTPHYDARALAIFLENLRRYRAGEPLTHVVDKALGY</sequence>
<dbReference type="eggNOG" id="COG0111">
    <property type="taxonomic scope" value="Bacteria"/>
</dbReference>
<dbReference type="FunFam" id="3.40.50.720:FF:000363">
    <property type="entry name" value="D-isomer specific 2-hydroxyacid dehydrogenase"/>
    <property type="match status" value="1"/>
</dbReference>
<dbReference type="HOGENOM" id="CLU_019796_1_0_0"/>
<keyword evidence="5" id="KW-1185">Reference proteome</keyword>
<keyword evidence="1" id="KW-0560">Oxidoreductase</keyword>
<gene>
    <name evidence="4" type="ordered locus">Trad_0115</name>
</gene>
<proteinExistence type="predicted"/>
<dbReference type="SUPFAM" id="SSF52283">
    <property type="entry name" value="Formate/glycerate dehydrogenase catalytic domain-like"/>
    <property type="match status" value="1"/>
</dbReference>
<reference evidence="5" key="1">
    <citation type="submission" date="2010-05" db="EMBL/GenBank/DDBJ databases">
        <title>The complete genome of Truepera radiovictris DSM 17093.</title>
        <authorList>
            <consortium name="US DOE Joint Genome Institute (JGI-PGF)"/>
            <person name="Lucas S."/>
            <person name="Copeland A."/>
            <person name="Lapidus A."/>
            <person name="Glavina del Rio T."/>
            <person name="Dalin E."/>
            <person name="Tice H."/>
            <person name="Bruce D."/>
            <person name="Goodwin L."/>
            <person name="Pitluck S."/>
            <person name="Kyrpides N."/>
            <person name="Mavromatis K."/>
            <person name="Ovchinnikova G."/>
            <person name="Munk A.C."/>
            <person name="Detter J.C."/>
            <person name="Han C."/>
            <person name="Tapia R."/>
            <person name="Land M."/>
            <person name="Hauser L."/>
            <person name="Markowitz V."/>
            <person name="Cheng J.-F."/>
            <person name="Hugenholtz P."/>
            <person name="Woyke T."/>
            <person name="Wu D."/>
            <person name="Tindall B."/>
            <person name="Pomrenke H.G."/>
            <person name="Brambilla E."/>
            <person name="Klenk H.-P."/>
            <person name="Eisen J.A."/>
        </authorList>
    </citation>
    <scope>NUCLEOTIDE SEQUENCE [LARGE SCALE GENOMIC DNA]</scope>
    <source>
        <strain evidence="5">DSM 17093 / CIP 108686 / LMG 22925 / RQ-24</strain>
    </source>
</reference>
<evidence type="ECO:0000256" key="2">
    <source>
        <dbReference type="ARBA" id="ARBA00023027"/>
    </source>
</evidence>
<dbReference type="Pfam" id="PF02826">
    <property type="entry name" value="2-Hacid_dh_C"/>
    <property type="match status" value="1"/>
</dbReference>
<dbReference type="GO" id="GO:0016491">
    <property type="term" value="F:oxidoreductase activity"/>
    <property type="evidence" value="ECO:0007669"/>
    <property type="project" value="UniProtKB-KW"/>
</dbReference>
<dbReference type="Proteomes" id="UP000000379">
    <property type="component" value="Chromosome"/>
</dbReference>